<dbReference type="GO" id="GO:0043683">
    <property type="term" value="P:type IV pilus assembly"/>
    <property type="evidence" value="ECO:0007669"/>
    <property type="project" value="TreeGrafter"/>
</dbReference>
<organism evidence="3 4">
    <name type="scientific">Entomomonas moraniae</name>
    <dbReference type="NCBI Taxonomy" id="2213226"/>
    <lineage>
        <taxon>Bacteria</taxon>
        <taxon>Pseudomonadati</taxon>
        <taxon>Pseudomonadota</taxon>
        <taxon>Gammaproteobacteria</taxon>
        <taxon>Pseudomonadales</taxon>
        <taxon>Pseudomonadaceae</taxon>
        <taxon>Entomomonas</taxon>
    </lineage>
</organism>
<reference evidence="4" key="1">
    <citation type="submission" date="2018-06" db="EMBL/GenBank/DDBJ databases">
        <title>Complete genome of Pseudomonas insecticola strain QZS01.</title>
        <authorList>
            <person name="Wang J."/>
            <person name="Su Q."/>
        </authorList>
    </citation>
    <scope>NUCLEOTIDE SEQUENCE [LARGE SCALE GENOMIC DNA]</scope>
    <source>
        <strain evidence="4">QZS01</strain>
    </source>
</reference>
<dbReference type="PANTHER" id="PTHR40278">
    <property type="entry name" value="DNA UTILIZATION PROTEIN HOFN"/>
    <property type="match status" value="1"/>
</dbReference>
<dbReference type="PANTHER" id="PTHR40278:SF2">
    <property type="entry name" value="TYPE IV PILUS INNER MEMBRANE COMPONENT PILN"/>
    <property type="match status" value="1"/>
</dbReference>
<keyword evidence="1" id="KW-0175">Coiled coil</keyword>
<evidence type="ECO:0000313" key="4">
    <source>
        <dbReference type="Proteomes" id="UP000273143"/>
    </source>
</evidence>
<feature type="transmembrane region" description="Helical" evidence="2">
    <location>
        <begin position="21"/>
        <end position="43"/>
    </location>
</feature>
<evidence type="ECO:0000313" key="3">
    <source>
        <dbReference type="EMBL" id="AZS49671.1"/>
    </source>
</evidence>
<dbReference type="AlphaFoldDB" id="A0A3S9XBD3"/>
<evidence type="ECO:0000256" key="2">
    <source>
        <dbReference type="SAM" id="Phobius"/>
    </source>
</evidence>
<keyword evidence="2" id="KW-1133">Transmembrane helix</keyword>
<accession>A0A3S9XBD3</accession>
<dbReference type="RefSeq" id="WP_127161860.1">
    <property type="nucleotide sequence ID" value="NZ_CP029822.1"/>
</dbReference>
<gene>
    <name evidence="3" type="ORF">DM558_02245</name>
</gene>
<keyword evidence="4" id="KW-1185">Reference proteome</keyword>
<dbReference type="EMBL" id="CP029822">
    <property type="protein sequence ID" value="AZS49671.1"/>
    <property type="molecule type" value="Genomic_DNA"/>
</dbReference>
<proteinExistence type="predicted"/>
<keyword evidence="2" id="KW-0472">Membrane</keyword>
<dbReference type="KEGG" id="emo:DM558_02245"/>
<keyword evidence="2" id="KW-0812">Transmembrane</keyword>
<dbReference type="GO" id="GO:0043107">
    <property type="term" value="P:type IV pilus-dependent motility"/>
    <property type="evidence" value="ECO:0007669"/>
    <property type="project" value="TreeGrafter"/>
</dbReference>
<dbReference type="InterPro" id="IPR052534">
    <property type="entry name" value="Extracell_DNA_Util/SecSys_Comp"/>
</dbReference>
<sequence>MVRINLLPWREQQREERKRQFFIALAITGIVGVFLVFIANKYYELEVDNQNIRNQYLQGQIKIMENNLKDIEDLKKKKSELLSRMKVIQGLQSNRQILARLLDQFVRTLPEGIFYTSLTKTNKKIVIDGMTVSNNRVSQLMRNFEGSPWLANPNLTVISRLNQKDPNDKAAKFTLLIDETEPKDGEAIQ</sequence>
<dbReference type="InterPro" id="IPR007813">
    <property type="entry name" value="PilN"/>
</dbReference>
<protein>
    <submittedName>
        <fullName evidence="3">Pilus assembly protein PilN</fullName>
    </submittedName>
</protein>
<dbReference type="Pfam" id="PF05137">
    <property type="entry name" value="PilN"/>
    <property type="match status" value="1"/>
</dbReference>
<evidence type="ECO:0000256" key="1">
    <source>
        <dbReference type="SAM" id="Coils"/>
    </source>
</evidence>
<dbReference type="Proteomes" id="UP000273143">
    <property type="component" value="Chromosome"/>
</dbReference>
<feature type="coiled-coil region" evidence="1">
    <location>
        <begin position="54"/>
        <end position="84"/>
    </location>
</feature>
<name>A0A3S9XBD3_9GAMM</name>